<dbReference type="InterPro" id="IPR004033">
    <property type="entry name" value="UbiE/COQ5_MeTrFase"/>
</dbReference>
<reference evidence="5 6" key="1">
    <citation type="submission" date="2017-08" db="EMBL/GenBank/DDBJ databases">
        <authorList>
            <person name="de Groot N.N."/>
        </authorList>
    </citation>
    <scope>NUCLEOTIDE SEQUENCE [LARGE SCALE GENOMIC DNA]</scope>
    <source>
        <strain evidence="5 6">HM2</strain>
    </source>
</reference>
<keyword evidence="4" id="KW-0949">S-adenosyl-L-methionine</keyword>
<dbReference type="Gene3D" id="3.40.50.150">
    <property type="entry name" value="Vaccinia Virus protein VP39"/>
    <property type="match status" value="1"/>
</dbReference>
<evidence type="ECO:0000256" key="3">
    <source>
        <dbReference type="ARBA" id="ARBA00022679"/>
    </source>
</evidence>
<dbReference type="GO" id="GO:0032259">
    <property type="term" value="P:methylation"/>
    <property type="evidence" value="ECO:0007669"/>
    <property type="project" value="UniProtKB-KW"/>
</dbReference>
<name>A0A380S741_FIBSU</name>
<evidence type="ECO:0000256" key="2">
    <source>
        <dbReference type="ARBA" id="ARBA00022603"/>
    </source>
</evidence>
<keyword evidence="2 5" id="KW-0489">Methyltransferase</keyword>
<organism evidence="5 6">
    <name type="scientific">Fibrobacter succinogenes</name>
    <name type="common">Bacteroides succinogenes</name>
    <dbReference type="NCBI Taxonomy" id="833"/>
    <lineage>
        <taxon>Bacteria</taxon>
        <taxon>Pseudomonadati</taxon>
        <taxon>Fibrobacterota</taxon>
        <taxon>Fibrobacteria</taxon>
        <taxon>Fibrobacterales</taxon>
        <taxon>Fibrobacteraceae</taxon>
        <taxon>Fibrobacter</taxon>
    </lineage>
</organism>
<dbReference type="InterPro" id="IPR029063">
    <property type="entry name" value="SAM-dependent_MTases_sf"/>
</dbReference>
<sequence length="255" mass="29123">MKSPVRKMFDGIASRYDFLNHFLSCYQDVLWRRYCCKRLKKMMAAGMLAEKSIGETPRNLNKVRLLDLCGGTGDFAYMFRKIFESGCECARDFVVDPAVIGDFSYGMLAEVKPKKIDAHAVQLDAMKMPFAERQFDVILNGFGMRNVPEARGALMESYRVLDEGGYLCVLEFFSPRNLFNKFFYKVLAPLFIPVMGAFFSGKRDAYEYLVNSIIRFLPVDQFCKMAEECGFEVKQVKMFDGGISFGVFLHKPGKA</sequence>
<keyword evidence="3 5" id="KW-0808">Transferase</keyword>
<dbReference type="InterPro" id="IPR023576">
    <property type="entry name" value="UbiE/COQ5_MeTrFase_CS"/>
</dbReference>
<proteinExistence type="predicted"/>
<dbReference type="SUPFAM" id="SSF53335">
    <property type="entry name" value="S-adenosyl-L-methionine-dependent methyltransferases"/>
    <property type="match status" value="1"/>
</dbReference>
<dbReference type="EMBL" id="UHJL01000003">
    <property type="protein sequence ID" value="SUQ25057.1"/>
    <property type="molecule type" value="Genomic_DNA"/>
</dbReference>
<evidence type="ECO:0000313" key="5">
    <source>
        <dbReference type="EMBL" id="SUQ25057.1"/>
    </source>
</evidence>
<dbReference type="GO" id="GO:0008168">
    <property type="term" value="F:methyltransferase activity"/>
    <property type="evidence" value="ECO:0007669"/>
    <property type="project" value="UniProtKB-KW"/>
</dbReference>
<evidence type="ECO:0000313" key="6">
    <source>
        <dbReference type="Proteomes" id="UP000255423"/>
    </source>
</evidence>
<evidence type="ECO:0000256" key="1">
    <source>
        <dbReference type="ARBA" id="ARBA00022428"/>
    </source>
</evidence>
<dbReference type="PROSITE" id="PS51608">
    <property type="entry name" value="SAM_MT_UBIE"/>
    <property type="match status" value="1"/>
</dbReference>
<keyword evidence="1" id="KW-0474">Menaquinone biosynthesis</keyword>
<dbReference type="PANTHER" id="PTHR43591">
    <property type="entry name" value="METHYLTRANSFERASE"/>
    <property type="match status" value="1"/>
</dbReference>
<dbReference type="AlphaFoldDB" id="A0A380S741"/>
<dbReference type="RefSeq" id="WP_109573367.1">
    <property type="nucleotide sequence ID" value="NZ_UHJL01000003.1"/>
</dbReference>
<protein>
    <submittedName>
        <fullName evidence="5">Demethylmenaquinone methyltransferase / 2-methoxy-6-polyprenyl-1,4-benzoquinol methylase</fullName>
    </submittedName>
</protein>
<dbReference type="CDD" id="cd02440">
    <property type="entry name" value="AdoMet_MTases"/>
    <property type="match status" value="1"/>
</dbReference>
<accession>A0A380S741</accession>
<dbReference type="PROSITE" id="PS01183">
    <property type="entry name" value="UBIE_1"/>
    <property type="match status" value="1"/>
</dbReference>
<dbReference type="Pfam" id="PF01209">
    <property type="entry name" value="Ubie_methyltran"/>
    <property type="match status" value="1"/>
</dbReference>
<dbReference type="PANTHER" id="PTHR43591:SF24">
    <property type="entry name" value="2-METHOXY-6-POLYPRENYL-1,4-BENZOQUINOL METHYLASE, MITOCHONDRIAL"/>
    <property type="match status" value="1"/>
</dbReference>
<dbReference type="GO" id="GO:0009234">
    <property type="term" value="P:menaquinone biosynthetic process"/>
    <property type="evidence" value="ECO:0007669"/>
    <property type="project" value="UniProtKB-KW"/>
</dbReference>
<gene>
    <name evidence="5" type="ORF">SAMN05661053_2474</name>
</gene>
<dbReference type="Proteomes" id="UP000255423">
    <property type="component" value="Unassembled WGS sequence"/>
</dbReference>
<dbReference type="NCBIfam" id="TIGR01934">
    <property type="entry name" value="MenG_MenH_UbiE"/>
    <property type="match status" value="1"/>
</dbReference>
<evidence type="ECO:0000256" key="4">
    <source>
        <dbReference type="ARBA" id="ARBA00022691"/>
    </source>
</evidence>